<evidence type="ECO:0000256" key="1">
    <source>
        <dbReference type="ARBA" id="ARBA00004651"/>
    </source>
</evidence>
<reference evidence="11" key="2">
    <citation type="submission" date="2013-04" db="UniProtKB">
        <authorList>
            <consortium name="EnsemblPlants"/>
        </authorList>
    </citation>
    <scope>IDENTIFICATION</scope>
</reference>
<evidence type="ECO:0000256" key="10">
    <source>
        <dbReference type="SAM" id="SignalP"/>
    </source>
</evidence>
<dbReference type="PROSITE" id="PS51257">
    <property type="entry name" value="PROKAR_LIPOPROTEIN"/>
    <property type="match status" value="1"/>
</dbReference>
<dbReference type="STRING" id="4533.J3M1C2"/>
<keyword evidence="12" id="KW-1185">Reference proteome</keyword>
<keyword evidence="10" id="KW-0732">Signal</keyword>
<accession>J3M1C2</accession>
<feature type="transmembrane region" description="Helical" evidence="9">
    <location>
        <begin position="274"/>
        <end position="294"/>
    </location>
</feature>
<dbReference type="eggNOG" id="KOG1558">
    <property type="taxonomic scope" value="Eukaryota"/>
</dbReference>
<dbReference type="Pfam" id="PF02535">
    <property type="entry name" value="Zip"/>
    <property type="match status" value="1"/>
</dbReference>
<evidence type="ECO:0000313" key="11">
    <source>
        <dbReference type="EnsemblPlants" id="OB04G31970.1"/>
    </source>
</evidence>
<dbReference type="GO" id="GO:0005886">
    <property type="term" value="C:plasma membrane"/>
    <property type="evidence" value="ECO:0007669"/>
    <property type="project" value="UniProtKB-SubCell"/>
</dbReference>
<reference evidence="11" key="1">
    <citation type="journal article" date="2013" name="Nat. Commun.">
        <title>Whole-genome sequencing of Oryza brachyantha reveals mechanisms underlying Oryza genome evolution.</title>
        <authorList>
            <person name="Chen J."/>
            <person name="Huang Q."/>
            <person name="Gao D."/>
            <person name="Wang J."/>
            <person name="Lang Y."/>
            <person name="Liu T."/>
            <person name="Li B."/>
            <person name="Bai Z."/>
            <person name="Luis Goicoechea J."/>
            <person name="Liang C."/>
            <person name="Chen C."/>
            <person name="Zhang W."/>
            <person name="Sun S."/>
            <person name="Liao Y."/>
            <person name="Zhang X."/>
            <person name="Yang L."/>
            <person name="Song C."/>
            <person name="Wang M."/>
            <person name="Shi J."/>
            <person name="Liu G."/>
            <person name="Liu J."/>
            <person name="Zhou H."/>
            <person name="Zhou W."/>
            <person name="Yu Q."/>
            <person name="An N."/>
            <person name="Chen Y."/>
            <person name="Cai Q."/>
            <person name="Wang B."/>
            <person name="Liu B."/>
            <person name="Min J."/>
            <person name="Huang Y."/>
            <person name="Wu H."/>
            <person name="Li Z."/>
            <person name="Zhang Y."/>
            <person name="Yin Y."/>
            <person name="Song W."/>
            <person name="Jiang J."/>
            <person name="Jackson S.A."/>
            <person name="Wing R.A."/>
            <person name="Wang J."/>
            <person name="Chen M."/>
        </authorList>
    </citation>
    <scope>NUCLEOTIDE SEQUENCE [LARGE SCALE GENOMIC DNA]</scope>
    <source>
        <strain evidence="11">cv. IRGC 101232</strain>
    </source>
</reference>
<feature type="transmembrane region" description="Helical" evidence="9">
    <location>
        <begin position="47"/>
        <end position="65"/>
    </location>
</feature>
<dbReference type="OrthoDB" id="448280at2759"/>
<gene>
    <name evidence="11" type="primary">LOC102722670</name>
</gene>
<dbReference type="GeneID" id="102722670"/>
<feature type="signal peptide" evidence="10">
    <location>
        <begin position="1"/>
        <end position="23"/>
    </location>
</feature>
<evidence type="ECO:0000256" key="3">
    <source>
        <dbReference type="ARBA" id="ARBA00022448"/>
    </source>
</evidence>
<comment type="subcellular location">
    <subcellularLocation>
        <location evidence="1">Cell membrane</location>
        <topology evidence="1">Multi-pass membrane protein</topology>
    </subcellularLocation>
    <subcellularLocation>
        <location evidence="9">Membrane</location>
        <topology evidence="9">Multi-pass membrane protein</topology>
    </subcellularLocation>
</comment>
<keyword evidence="7 9" id="KW-0406">Ion transport</keyword>
<feature type="transmembrane region" description="Helical" evidence="9">
    <location>
        <begin position="77"/>
        <end position="102"/>
    </location>
</feature>
<dbReference type="Proteomes" id="UP000006038">
    <property type="component" value="Chromosome 4"/>
</dbReference>
<protein>
    <recommendedName>
        <fullName evidence="13">Zinc transporter</fullName>
    </recommendedName>
</protein>
<dbReference type="HOGENOM" id="CLU_027089_3_0_1"/>
<dbReference type="InterPro" id="IPR004698">
    <property type="entry name" value="Zn/Fe_permease_fun/pln"/>
</dbReference>
<dbReference type="OMA" id="ACDCANT"/>
<keyword evidence="5 9" id="KW-0812">Transmembrane</keyword>
<dbReference type="NCBIfam" id="TIGR00820">
    <property type="entry name" value="zip"/>
    <property type="match status" value="1"/>
</dbReference>
<dbReference type="EnsemblPlants" id="OB04G31970.1">
    <property type="protein sequence ID" value="OB04G31970.1"/>
    <property type="gene ID" value="OB04G31970"/>
</dbReference>
<feature type="transmembrane region" description="Helical" evidence="9">
    <location>
        <begin position="306"/>
        <end position="326"/>
    </location>
</feature>
<name>J3M1C2_ORYBR</name>
<evidence type="ECO:0000256" key="2">
    <source>
        <dbReference type="ARBA" id="ARBA00006939"/>
    </source>
</evidence>
<keyword evidence="6 9" id="KW-1133">Transmembrane helix</keyword>
<dbReference type="PANTHER" id="PTHR11040">
    <property type="entry name" value="ZINC/IRON TRANSPORTER"/>
    <property type="match status" value="1"/>
</dbReference>
<dbReference type="InterPro" id="IPR003689">
    <property type="entry name" value="ZIP"/>
</dbReference>
<dbReference type="RefSeq" id="XP_006652807.1">
    <property type="nucleotide sequence ID" value="XM_006652744.3"/>
</dbReference>
<dbReference type="AlphaFoldDB" id="J3M1C2"/>
<evidence type="ECO:0000256" key="5">
    <source>
        <dbReference type="ARBA" id="ARBA00022692"/>
    </source>
</evidence>
<organism evidence="11">
    <name type="scientific">Oryza brachyantha</name>
    <name type="common">malo sina</name>
    <dbReference type="NCBI Taxonomy" id="4533"/>
    <lineage>
        <taxon>Eukaryota</taxon>
        <taxon>Viridiplantae</taxon>
        <taxon>Streptophyta</taxon>
        <taxon>Embryophyta</taxon>
        <taxon>Tracheophyta</taxon>
        <taxon>Spermatophyta</taxon>
        <taxon>Magnoliopsida</taxon>
        <taxon>Liliopsida</taxon>
        <taxon>Poales</taxon>
        <taxon>Poaceae</taxon>
        <taxon>BOP clade</taxon>
        <taxon>Oryzoideae</taxon>
        <taxon>Oryzeae</taxon>
        <taxon>Oryzinae</taxon>
        <taxon>Oryza</taxon>
    </lineage>
</organism>
<evidence type="ECO:0000256" key="4">
    <source>
        <dbReference type="ARBA" id="ARBA00022475"/>
    </source>
</evidence>
<evidence type="ECO:0000256" key="9">
    <source>
        <dbReference type="RuleBase" id="RU362088"/>
    </source>
</evidence>
<evidence type="ECO:0000256" key="8">
    <source>
        <dbReference type="ARBA" id="ARBA00023136"/>
    </source>
</evidence>
<keyword evidence="4" id="KW-1003">Cell membrane</keyword>
<evidence type="ECO:0000256" key="6">
    <source>
        <dbReference type="ARBA" id="ARBA00022989"/>
    </source>
</evidence>
<feature type="transmembrane region" description="Helical" evidence="9">
    <location>
        <begin position="346"/>
        <end position="365"/>
    </location>
</feature>
<evidence type="ECO:0000256" key="7">
    <source>
        <dbReference type="ARBA" id="ARBA00023065"/>
    </source>
</evidence>
<comment type="similarity">
    <text evidence="2 9">Belongs to the ZIP transporter (TC 2.A.5) family.</text>
</comment>
<feature type="transmembrane region" description="Helical" evidence="9">
    <location>
        <begin position="122"/>
        <end position="145"/>
    </location>
</feature>
<sequence length="366" mass="38510">MGAKKHTLQMLPWLLFFAQQVAASACDCANTTDGTDRQGTMKLKLIAIASILTAGAAGVLVPVLGRSMAVLRPDGGIFFAVKAFAAGVILATGMVHILPAAFDALASPCLNKSVGDSNRFPFAGFVSMSAAVATMVVDSLAAGYYHQSQFSKARPVDNIDIHKHAGDEKAEHAQHINAHTHTHTTHAHSHGDIVVHGSPEEGSVAESIRHRVVSQVLELGILVHSVIIGVSLGASVRPSTIRPLVGALSFHQFFEGVGLGGCIVQANFKVKATVIMAIFFSLTAPVGIVLGIAISSSYNEHSSTAFIVEGVFNSASAGILIYMSLVDLLATDFNNPKLQTNTKLQLMAYLALFLGAGLMSMLAIWA</sequence>
<dbReference type="Gramene" id="OB04G31970.1">
    <property type="protein sequence ID" value="OB04G31970.1"/>
    <property type="gene ID" value="OB04G31970"/>
</dbReference>
<proteinExistence type="inferred from homology"/>
<dbReference type="GO" id="GO:0005385">
    <property type="term" value="F:zinc ion transmembrane transporter activity"/>
    <property type="evidence" value="ECO:0007669"/>
    <property type="project" value="InterPro"/>
</dbReference>
<evidence type="ECO:0000313" key="12">
    <source>
        <dbReference type="Proteomes" id="UP000006038"/>
    </source>
</evidence>
<dbReference type="PANTHER" id="PTHR11040:SF181">
    <property type="entry name" value="ZINC TRANSPORTER 1"/>
    <property type="match status" value="1"/>
</dbReference>
<keyword evidence="8 9" id="KW-0472">Membrane</keyword>
<dbReference type="KEGG" id="obr:102722670"/>
<comment type="caution">
    <text evidence="9">Lacks conserved residue(s) required for the propagation of feature annotation.</text>
</comment>
<evidence type="ECO:0008006" key="13">
    <source>
        <dbReference type="Google" id="ProtNLM"/>
    </source>
</evidence>
<feature type="chain" id="PRO_5003773313" description="Zinc transporter" evidence="10">
    <location>
        <begin position="24"/>
        <end position="366"/>
    </location>
</feature>
<keyword evidence="3 9" id="KW-0813">Transport</keyword>